<dbReference type="GO" id="GO:0003774">
    <property type="term" value="F:cytoskeletal motor activity"/>
    <property type="evidence" value="ECO:0007669"/>
    <property type="project" value="InterPro"/>
</dbReference>
<reference evidence="13 14" key="1">
    <citation type="submission" date="2020-01" db="EMBL/GenBank/DDBJ databases">
        <title>Complete genome sequence of a human oral phylogroup 1 Treponema sp. strain ATCC 700766, originally isolated from periodontitis dental plaque.</title>
        <authorList>
            <person name="Chan Y."/>
            <person name="Huo Y.-B."/>
            <person name="Yu X.-L."/>
            <person name="Zeng H."/>
            <person name="Leung W.-K."/>
            <person name="Watt R.M."/>
        </authorList>
    </citation>
    <scope>NUCLEOTIDE SEQUENCE [LARGE SCALE GENOMIC DNA]</scope>
    <source>
        <strain evidence="13 14">OMZ 804</strain>
    </source>
</reference>
<keyword evidence="5" id="KW-1003">Cell membrane</keyword>
<evidence type="ECO:0000256" key="2">
    <source>
        <dbReference type="ARBA" id="ARBA00004413"/>
    </source>
</evidence>
<dbReference type="Pfam" id="PF01706">
    <property type="entry name" value="FliG_C"/>
    <property type="match status" value="1"/>
</dbReference>
<dbReference type="Pfam" id="PF14841">
    <property type="entry name" value="FliG_M"/>
    <property type="match status" value="1"/>
</dbReference>
<feature type="domain" description="Flagellar motor switch protein FliG middle" evidence="11">
    <location>
        <begin position="135"/>
        <end position="204"/>
    </location>
</feature>
<feature type="domain" description="Flagellar motor switch protein FliG N-terminal" evidence="12">
    <location>
        <begin position="27"/>
        <end position="125"/>
    </location>
</feature>
<evidence type="ECO:0000313" key="13">
    <source>
        <dbReference type="EMBL" id="QHX43000.1"/>
    </source>
</evidence>
<keyword evidence="13" id="KW-0282">Flagellum</keyword>
<dbReference type="InterPro" id="IPR000090">
    <property type="entry name" value="Flg_Motor_Flig"/>
</dbReference>
<organism evidence="13 14">
    <name type="scientific">Treponema vincentii</name>
    <dbReference type="NCBI Taxonomy" id="69710"/>
    <lineage>
        <taxon>Bacteria</taxon>
        <taxon>Pseudomonadati</taxon>
        <taxon>Spirochaetota</taxon>
        <taxon>Spirochaetia</taxon>
        <taxon>Spirochaetales</taxon>
        <taxon>Treponemataceae</taxon>
        <taxon>Treponema</taxon>
    </lineage>
</organism>
<gene>
    <name evidence="13" type="ORF">GWP43_05575</name>
</gene>
<keyword evidence="9" id="KW-0975">Bacterial flagellum</keyword>
<dbReference type="PANTHER" id="PTHR30534:SF0">
    <property type="entry name" value="FLAGELLAR MOTOR SWITCH PROTEIN FLIG"/>
    <property type="match status" value="1"/>
</dbReference>
<evidence type="ECO:0000259" key="11">
    <source>
        <dbReference type="Pfam" id="PF14841"/>
    </source>
</evidence>
<dbReference type="GO" id="GO:0009425">
    <property type="term" value="C:bacterial-type flagellum basal body"/>
    <property type="evidence" value="ECO:0007669"/>
    <property type="project" value="UniProtKB-SubCell"/>
</dbReference>
<evidence type="ECO:0000313" key="14">
    <source>
        <dbReference type="Proteomes" id="UP000464374"/>
    </source>
</evidence>
<keyword evidence="7" id="KW-0283">Flagellar rotation</keyword>
<evidence type="ECO:0000256" key="3">
    <source>
        <dbReference type="ARBA" id="ARBA00010299"/>
    </source>
</evidence>
<dbReference type="GO" id="GO:0005886">
    <property type="term" value="C:plasma membrane"/>
    <property type="evidence" value="ECO:0007669"/>
    <property type="project" value="UniProtKB-SubCell"/>
</dbReference>
<evidence type="ECO:0000256" key="8">
    <source>
        <dbReference type="ARBA" id="ARBA00023136"/>
    </source>
</evidence>
<keyword evidence="8" id="KW-0472">Membrane</keyword>
<comment type="subcellular location">
    <subcellularLocation>
        <location evidence="1">Bacterial flagellum basal body</location>
    </subcellularLocation>
    <subcellularLocation>
        <location evidence="2">Cell membrane</location>
        <topology evidence="2">Peripheral membrane protein</topology>
        <orientation evidence="2">Cytoplasmic side</orientation>
    </subcellularLocation>
</comment>
<dbReference type="KEGG" id="trz:GWP43_05575"/>
<sequence length="353" mass="39815">MSDLESEIQRRGLIKVSREGDQKESPYRRVAKFLYLIGEAQAAKVLQKLTREQIEKVVAEMLTIRYVDKDEAAYILSEFTALYNEAKNSVGGVETAQGILTAAFGGEKAREIIERAIPPAAERPFDFLDGIDGEKLKRLLADEMPATQALVLSQLEPKIAAAYITGLNDAEKKDIVLRLARLKTISPEILQTVSTSMREKFTRIRTGSATEAIDGRAVLAAILRRSDSETEQFILQNIAEANPELEQNIRERLFTFEDVLIADDRFLQKKLSGMESSVIAALISYKPEVFVKKILDNISKNRQQFILDDQASNPVSVRECREVTNRFLQELRKSWEDGELLLFGKDGDDVWIT</sequence>
<dbReference type="RefSeq" id="WP_162663336.1">
    <property type="nucleotide sequence ID" value="NZ_CP048020.1"/>
</dbReference>
<dbReference type="Gene3D" id="1.10.220.30">
    <property type="match status" value="3"/>
</dbReference>
<dbReference type="PRINTS" id="PR00954">
    <property type="entry name" value="FLGMOTORFLIG"/>
</dbReference>
<dbReference type="AlphaFoldDB" id="A0A6P1Y164"/>
<name>A0A6P1Y164_9SPIR</name>
<keyword evidence="13" id="KW-0966">Cell projection</keyword>
<keyword evidence="6" id="KW-0145">Chemotaxis</keyword>
<evidence type="ECO:0000256" key="6">
    <source>
        <dbReference type="ARBA" id="ARBA00022500"/>
    </source>
</evidence>
<dbReference type="Pfam" id="PF14842">
    <property type="entry name" value="FliG_N"/>
    <property type="match status" value="1"/>
</dbReference>
<feature type="domain" description="Flagellar motor switch protein FliG C-terminal" evidence="10">
    <location>
        <begin position="237"/>
        <end position="341"/>
    </location>
</feature>
<proteinExistence type="inferred from homology"/>
<dbReference type="InterPro" id="IPR023087">
    <property type="entry name" value="Flg_Motor_Flig_C"/>
</dbReference>
<dbReference type="InterPro" id="IPR011002">
    <property type="entry name" value="FliG_a-hlx"/>
</dbReference>
<dbReference type="EMBL" id="CP048020">
    <property type="protein sequence ID" value="QHX43000.1"/>
    <property type="molecule type" value="Genomic_DNA"/>
</dbReference>
<comment type="similarity">
    <text evidence="3">Belongs to the FliG family.</text>
</comment>
<evidence type="ECO:0000256" key="1">
    <source>
        <dbReference type="ARBA" id="ARBA00004117"/>
    </source>
</evidence>
<evidence type="ECO:0000259" key="10">
    <source>
        <dbReference type="Pfam" id="PF01706"/>
    </source>
</evidence>
<protein>
    <recommendedName>
        <fullName evidence="4">Flagellar motor switch protein FliG</fullName>
    </recommendedName>
</protein>
<evidence type="ECO:0000256" key="4">
    <source>
        <dbReference type="ARBA" id="ARBA00021870"/>
    </source>
</evidence>
<evidence type="ECO:0000259" key="12">
    <source>
        <dbReference type="Pfam" id="PF14842"/>
    </source>
</evidence>
<dbReference type="InterPro" id="IPR032779">
    <property type="entry name" value="FliG_M"/>
</dbReference>
<dbReference type="InterPro" id="IPR028263">
    <property type="entry name" value="FliG_N"/>
</dbReference>
<dbReference type="SUPFAM" id="SSF48029">
    <property type="entry name" value="FliG"/>
    <property type="match status" value="2"/>
</dbReference>
<evidence type="ECO:0000256" key="5">
    <source>
        <dbReference type="ARBA" id="ARBA00022475"/>
    </source>
</evidence>
<dbReference type="Proteomes" id="UP000464374">
    <property type="component" value="Chromosome"/>
</dbReference>
<dbReference type="GO" id="GO:0006935">
    <property type="term" value="P:chemotaxis"/>
    <property type="evidence" value="ECO:0007669"/>
    <property type="project" value="UniProtKB-KW"/>
</dbReference>
<dbReference type="PANTHER" id="PTHR30534">
    <property type="entry name" value="FLAGELLAR MOTOR SWITCH PROTEIN FLIG"/>
    <property type="match status" value="1"/>
</dbReference>
<evidence type="ECO:0000256" key="9">
    <source>
        <dbReference type="ARBA" id="ARBA00023143"/>
    </source>
</evidence>
<keyword evidence="13" id="KW-0969">Cilium</keyword>
<evidence type="ECO:0000256" key="7">
    <source>
        <dbReference type="ARBA" id="ARBA00022779"/>
    </source>
</evidence>
<accession>A0A6P1Y164</accession>
<dbReference type="GO" id="GO:0071973">
    <property type="term" value="P:bacterial-type flagellum-dependent cell motility"/>
    <property type="evidence" value="ECO:0007669"/>
    <property type="project" value="InterPro"/>
</dbReference>